<evidence type="ECO:0000256" key="1">
    <source>
        <dbReference type="ARBA" id="ARBA00004141"/>
    </source>
</evidence>
<evidence type="ECO:0000256" key="5">
    <source>
        <dbReference type="RuleBase" id="RU363041"/>
    </source>
</evidence>
<keyword evidence="2 5" id="KW-0812">Transmembrane</keyword>
<dbReference type="Pfam" id="PF01925">
    <property type="entry name" value="TauE"/>
    <property type="match status" value="1"/>
</dbReference>
<evidence type="ECO:0000313" key="6">
    <source>
        <dbReference type="EMBL" id="ACB35048.1"/>
    </source>
</evidence>
<dbReference type="HOGENOM" id="CLU_045498_1_0_4"/>
<dbReference type="Proteomes" id="UP000001693">
    <property type="component" value="Chromosome"/>
</dbReference>
<name>B1XWP7_LEPCP</name>
<dbReference type="STRING" id="395495.Lcho_2783"/>
<evidence type="ECO:0000313" key="7">
    <source>
        <dbReference type="Proteomes" id="UP000001693"/>
    </source>
</evidence>
<evidence type="ECO:0000256" key="3">
    <source>
        <dbReference type="ARBA" id="ARBA00022989"/>
    </source>
</evidence>
<accession>B1XWP7</accession>
<feature type="transmembrane region" description="Helical" evidence="5">
    <location>
        <begin position="192"/>
        <end position="210"/>
    </location>
</feature>
<dbReference type="InterPro" id="IPR051598">
    <property type="entry name" value="TSUP/Inactive_protease-like"/>
</dbReference>
<reference evidence="6 7" key="1">
    <citation type="submission" date="2008-03" db="EMBL/GenBank/DDBJ databases">
        <title>Complete sequence of Leptothrix cholodnii SP-6.</title>
        <authorList>
            <consortium name="US DOE Joint Genome Institute"/>
            <person name="Copeland A."/>
            <person name="Lucas S."/>
            <person name="Lapidus A."/>
            <person name="Glavina del Rio T."/>
            <person name="Dalin E."/>
            <person name="Tice H."/>
            <person name="Bruce D."/>
            <person name="Goodwin L."/>
            <person name="Pitluck S."/>
            <person name="Chertkov O."/>
            <person name="Brettin T."/>
            <person name="Detter J.C."/>
            <person name="Han C."/>
            <person name="Kuske C.R."/>
            <person name="Schmutz J."/>
            <person name="Larimer F."/>
            <person name="Land M."/>
            <person name="Hauser L."/>
            <person name="Kyrpides N."/>
            <person name="Lykidis A."/>
            <person name="Emerson D."/>
            <person name="Richardson P."/>
        </authorList>
    </citation>
    <scope>NUCLEOTIDE SEQUENCE [LARGE SCALE GENOMIC DNA]</scope>
    <source>
        <strain evidence="7">ATCC 51168 / LMG 8142 / SP-6</strain>
    </source>
</reference>
<evidence type="ECO:0000256" key="2">
    <source>
        <dbReference type="ARBA" id="ARBA00022692"/>
    </source>
</evidence>
<protein>
    <recommendedName>
        <fullName evidence="5">Probable membrane transporter protein</fullName>
    </recommendedName>
</protein>
<feature type="transmembrane region" description="Helical" evidence="5">
    <location>
        <begin position="108"/>
        <end position="127"/>
    </location>
</feature>
<gene>
    <name evidence="6" type="ordered locus">Lcho_2783</name>
</gene>
<dbReference type="EMBL" id="CP001013">
    <property type="protein sequence ID" value="ACB35048.1"/>
    <property type="molecule type" value="Genomic_DNA"/>
</dbReference>
<feature type="transmembrane region" description="Helical" evidence="5">
    <location>
        <begin position="77"/>
        <end position="96"/>
    </location>
</feature>
<dbReference type="PANTHER" id="PTHR43701">
    <property type="entry name" value="MEMBRANE TRANSPORTER PROTEIN MJ0441-RELATED"/>
    <property type="match status" value="1"/>
</dbReference>
<comment type="similarity">
    <text evidence="5">Belongs to the 4-toluene sulfonate uptake permease (TSUP) (TC 2.A.102) family.</text>
</comment>
<keyword evidence="5" id="KW-1003">Cell membrane</keyword>
<keyword evidence="7" id="KW-1185">Reference proteome</keyword>
<dbReference type="RefSeq" id="WP_012347802.1">
    <property type="nucleotide sequence ID" value="NC_010524.1"/>
</dbReference>
<sequence>MQWIHAIDWLAILSGFGIGLIVGVTGVGGGSLMTPLLISVFHLDKAVAIGTDLWFAGLTKVSGSWAHHRHGHVDYRIVALLLGGSIPASIATTAYMHTIGMSKQADSTLSYALGIALVLTAVTIIFRPVWYRVGLYLERWITPSRQTWLTVLCGLILGVLVSLSSIGAGALGATMILMLYPRLSTVRLVGSDIAHAVPLTIVAGIGHATLGNVHWALLLELLVGSVPAIWLGARLTKVLPDLFTRMALCVSLLFAARKILLSV</sequence>
<feature type="transmembrane region" description="Helical" evidence="5">
    <location>
        <begin position="216"/>
        <end position="235"/>
    </location>
</feature>
<dbReference type="eggNOG" id="COG0730">
    <property type="taxonomic scope" value="Bacteria"/>
</dbReference>
<keyword evidence="4 5" id="KW-0472">Membrane</keyword>
<dbReference type="PANTHER" id="PTHR43701:SF2">
    <property type="entry name" value="MEMBRANE TRANSPORTER PROTEIN YJNA-RELATED"/>
    <property type="match status" value="1"/>
</dbReference>
<keyword evidence="3 5" id="KW-1133">Transmembrane helix</keyword>
<organism evidence="6 7">
    <name type="scientific">Leptothrix cholodnii (strain ATCC 51168 / LMG 8142 / SP-6)</name>
    <name type="common">Leptothrix discophora (strain SP-6)</name>
    <dbReference type="NCBI Taxonomy" id="395495"/>
    <lineage>
        <taxon>Bacteria</taxon>
        <taxon>Pseudomonadati</taxon>
        <taxon>Pseudomonadota</taxon>
        <taxon>Betaproteobacteria</taxon>
        <taxon>Burkholderiales</taxon>
        <taxon>Sphaerotilaceae</taxon>
        <taxon>Leptothrix</taxon>
    </lineage>
</organism>
<dbReference type="InterPro" id="IPR002781">
    <property type="entry name" value="TM_pro_TauE-like"/>
</dbReference>
<dbReference type="KEGG" id="lch:Lcho_2783"/>
<dbReference type="GO" id="GO:0005886">
    <property type="term" value="C:plasma membrane"/>
    <property type="evidence" value="ECO:0007669"/>
    <property type="project" value="UniProtKB-SubCell"/>
</dbReference>
<proteinExistence type="inferred from homology"/>
<dbReference type="AlphaFoldDB" id="B1XWP7"/>
<feature type="transmembrane region" description="Helical" evidence="5">
    <location>
        <begin position="6"/>
        <end position="24"/>
    </location>
</feature>
<evidence type="ECO:0000256" key="4">
    <source>
        <dbReference type="ARBA" id="ARBA00023136"/>
    </source>
</evidence>
<feature type="transmembrane region" description="Helical" evidence="5">
    <location>
        <begin position="147"/>
        <end position="180"/>
    </location>
</feature>
<comment type="subcellular location">
    <subcellularLocation>
        <location evidence="5">Cell membrane</location>
        <topology evidence="5">Multi-pass membrane protein</topology>
    </subcellularLocation>
    <subcellularLocation>
        <location evidence="1">Membrane</location>
        <topology evidence="1">Multi-pass membrane protein</topology>
    </subcellularLocation>
</comment>
<feature type="transmembrane region" description="Helical" evidence="5">
    <location>
        <begin position="242"/>
        <end position="260"/>
    </location>
</feature>